<accession>A0AAW5K0U3</accession>
<evidence type="ECO:0008006" key="3">
    <source>
        <dbReference type="Google" id="ProtNLM"/>
    </source>
</evidence>
<protein>
    <recommendedName>
        <fullName evidence="3">Phage tail protein</fullName>
    </recommendedName>
</protein>
<name>A0AAW5K0U3_9BACT</name>
<keyword evidence="2" id="KW-1185">Reference proteome</keyword>
<dbReference type="RefSeq" id="WP_008709983.1">
    <property type="nucleotide sequence ID" value="NZ_DBEWVB010000124.1"/>
</dbReference>
<dbReference type="AlphaFoldDB" id="A0AAW5K0U3"/>
<proteinExistence type="predicted"/>
<sequence>MGQIIEINIDGLKHINAWLTAMPEEANAVLRSSIRSALKAAHNEALIQISRRYTISMEATEKNIREIMSLGSPANAQLIAKGRRRRIFNFDISPKKEPDTGWTSFDGYDVEIVRGQKHHLPNSLFWVRTKNGPVLTSYKTKTGKRGGKERVGYNSPFSGLSTAQMLGNEEVAEKVSEVTKSTLEEVFAKGMERRLRKRGAAA</sequence>
<gene>
    <name evidence="1" type="ORF">NE630_07330</name>
</gene>
<evidence type="ECO:0000313" key="2">
    <source>
        <dbReference type="Proteomes" id="UP001205919"/>
    </source>
</evidence>
<evidence type="ECO:0000313" key="1">
    <source>
        <dbReference type="EMBL" id="MCQ4814241.1"/>
    </source>
</evidence>
<dbReference type="EMBL" id="JANFYT010000013">
    <property type="protein sequence ID" value="MCQ4814241.1"/>
    <property type="molecule type" value="Genomic_DNA"/>
</dbReference>
<reference evidence="1 2" key="1">
    <citation type="submission" date="2022-06" db="EMBL/GenBank/DDBJ databases">
        <title>Isolation of gut microbiota from human fecal samples.</title>
        <authorList>
            <person name="Pamer E.G."/>
            <person name="Barat B."/>
            <person name="Waligurski E."/>
            <person name="Medina S."/>
            <person name="Paddock L."/>
            <person name="Mostad J."/>
        </authorList>
    </citation>
    <scope>NUCLEOTIDE SEQUENCE [LARGE SCALE GENOMIC DNA]</scope>
    <source>
        <strain evidence="1 2">DFI.9.90</strain>
    </source>
</reference>
<organism evidence="1 2">
    <name type="scientific">Cloacibacillus evryensis</name>
    <dbReference type="NCBI Taxonomy" id="508460"/>
    <lineage>
        <taxon>Bacteria</taxon>
        <taxon>Thermotogati</taxon>
        <taxon>Synergistota</taxon>
        <taxon>Synergistia</taxon>
        <taxon>Synergistales</taxon>
        <taxon>Synergistaceae</taxon>
        <taxon>Cloacibacillus</taxon>
    </lineage>
</organism>
<comment type="caution">
    <text evidence="1">The sequence shown here is derived from an EMBL/GenBank/DDBJ whole genome shotgun (WGS) entry which is preliminary data.</text>
</comment>
<dbReference type="Proteomes" id="UP001205919">
    <property type="component" value="Unassembled WGS sequence"/>
</dbReference>